<reference evidence="1" key="1">
    <citation type="journal article" date="2020" name="mSystems">
        <title>Genome- and Community-Level Interaction Insights into Carbon Utilization and Element Cycling Functions of Hydrothermarchaeota in Hydrothermal Sediment.</title>
        <authorList>
            <person name="Zhou Z."/>
            <person name="Liu Y."/>
            <person name="Xu W."/>
            <person name="Pan J."/>
            <person name="Luo Z.H."/>
            <person name="Li M."/>
        </authorList>
    </citation>
    <scope>NUCLEOTIDE SEQUENCE [LARGE SCALE GENOMIC DNA]</scope>
    <source>
        <strain evidence="1">SpSt-732</strain>
    </source>
</reference>
<evidence type="ECO:0000313" key="1">
    <source>
        <dbReference type="EMBL" id="HGI87800.1"/>
    </source>
</evidence>
<accession>A0A7C4BCG5</accession>
<dbReference type="GO" id="GO:0003906">
    <property type="term" value="F:DNA-(apurinic or apyrimidinic site) endonuclease activity"/>
    <property type="evidence" value="ECO:0007669"/>
    <property type="project" value="InterPro"/>
</dbReference>
<organism evidence="1">
    <name type="scientific">Ignisphaera aggregans</name>
    <dbReference type="NCBI Taxonomy" id="334771"/>
    <lineage>
        <taxon>Archaea</taxon>
        <taxon>Thermoproteota</taxon>
        <taxon>Thermoprotei</taxon>
        <taxon>Desulfurococcales</taxon>
        <taxon>Desulfurococcaceae</taxon>
        <taxon>Ignisphaera</taxon>
    </lineage>
</organism>
<dbReference type="SUPFAM" id="SSF48150">
    <property type="entry name" value="DNA-glycosylase"/>
    <property type="match status" value="1"/>
</dbReference>
<sequence>MGFAKVNETRVQSLATIVSVLGREKVLLFEDIDPQYKAVKRVAEVCKSHTPMLVVLNALVSYRLTMTGEEYWTAFSDYVAKHCVGIDSALSAEDILKMFIEKFNRALLSKKLSRISKAVRCRGVLEAIEKRPLTNIWRELSLCLSANPSSKTIVFAVKMLYYAKKALGERVEIPMEIPIPVDGRVALVTYLSGALVVEGVSASREALLRYSDAIRNVWSKVARLSGVPPLNLDAMIWYFGKYADMGSRSKVLKKAFSELKNLFSRDEVEMLVDNLFYLLP</sequence>
<dbReference type="InterPro" id="IPR015254">
    <property type="entry name" value="AGOG-like"/>
</dbReference>
<dbReference type="GO" id="GO:0016799">
    <property type="term" value="F:hydrolase activity, hydrolyzing N-glycosyl compounds"/>
    <property type="evidence" value="ECO:0007669"/>
    <property type="project" value="InterPro"/>
</dbReference>
<dbReference type="Pfam" id="PF09171">
    <property type="entry name" value="AGOG"/>
    <property type="match status" value="1"/>
</dbReference>
<dbReference type="GO" id="GO:0016829">
    <property type="term" value="F:lyase activity"/>
    <property type="evidence" value="ECO:0007669"/>
    <property type="project" value="UniProtKB-KW"/>
</dbReference>
<dbReference type="Gene3D" id="1.10.340.30">
    <property type="entry name" value="Hypothetical protein, domain 2"/>
    <property type="match status" value="1"/>
</dbReference>
<dbReference type="InterPro" id="IPR011257">
    <property type="entry name" value="DNA_glycosylase"/>
</dbReference>
<protein>
    <submittedName>
        <fullName evidence="1">N-glycosylase/DNA lyase</fullName>
    </submittedName>
</protein>
<dbReference type="GO" id="GO:0006281">
    <property type="term" value="P:DNA repair"/>
    <property type="evidence" value="ECO:0007669"/>
    <property type="project" value="InterPro"/>
</dbReference>
<dbReference type="EMBL" id="DTFF01000045">
    <property type="protein sequence ID" value="HGI87800.1"/>
    <property type="molecule type" value="Genomic_DNA"/>
</dbReference>
<dbReference type="AlphaFoldDB" id="A0A7C4BCG5"/>
<name>A0A7C4BCG5_9CREN</name>
<dbReference type="InterPro" id="IPR023170">
    <property type="entry name" value="HhH_base_excis_C"/>
</dbReference>
<dbReference type="Gene3D" id="1.10.1670.10">
    <property type="entry name" value="Helix-hairpin-Helix base-excision DNA repair enzymes (C-terminal)"/>
    <property type="match status" value="1"/>
</dbReference>
<keyword evidence="1" id="KW-0456">Lyase</keyword>
<gene>
    <name evidence="1" type="ORF">ENV14_05355</name>
</gene>
<comment type="caution">
    <text evidence="1">The sequence shown here is derived from an EMBL/GenBank/DDBJ whole genome shotgun (WGS) entry which is preliminary data.</text>
</comment>
<proteinExistence type="predicted"/>